<name>A0AA45WYG5_9CLOT</name>
<keyword evidence="2" id="KW-1185">Reference proteome</keyword>
<dbReference type="EMBL" id="FXUF01000017">
    <property type="protein sequence ID" value="SMP68640.1"/>
    <property type="molecule type" value="Genomic_DNA"/>
</dbReference>
<dbReference type="Proteomes" id="UP001158066">
    <property type="component" value="Unassembled WGS sequence"/>
</dbReference>
<comment type="caution">
    <text evidence="1">The sequence shown here is derived from an EMBL/GenBank/DDBJ whole genome shotgun (WGS) entry which is preliminary data.</text>
</comment>
<proteinExistence type="predicted"/>
<evidence type="ECO:0000313" key="1">
    <source>
        <dbReference type="EMBL" id="SMP68640.1"/>
    </source>
</evidence>
<accession>A0AA45WYG5</accession>
<evidence type="ECO:0000313" key="2">
    <source>
        <dbReference type="Proteomes" id="UP001158066"/>
    </source>
</evidence>
<sequence length="108" mass="11961">MRITGSGKLDPDFSKIPKQQQILGIVTEAALFIPGTTEWLLPRISPRCENCGGGHPFQVSMAYRPLLGGVVPLIKLAKSHHLMCTHCGETIELEAEEYHKIKGRLQEP</sequence>
<protein>
    <submittedName>
        <fullName evidence="1">Uncharacterized protein</fullName>
    </submittedName>
</protein>
<organism evidence="1 2">
    <name type="scientific">Anoxynatronum buryatiense</name>
    <dbReference type="NCBI Taxonomy" id="489973"/>
    <lineage>
        <taxon>Bacteria</taxon>
        <taxon>Bacillati</taxon>
        <taxon>Bacillota</taxon>
        <taxon>Clostridia</taxon>
        <taxon>Eubacteriales</taxon>
        <taxon>Clostridiaceae</taxon>
        <taxon>Anoxynatronum</taxon>
    </lineage>
</organism>
<reference evidence="1" key="1">
    <citation type="submission" date="2017-05" db="EMBL/GenBank/DDBJ databases">
        <authorList>
            <person name="Varghese N."/>
            <person name="Submissions S."/>
        </authorList>
    </citation>
    <scope>NUCLEOTIDE SEQUENCE</scope>
    <source>
        <strain evidence="1">Su22</strain>
    </source>
</reference>
<dbReference type="RefSeq" id="WP_283410530.1">
    <property type="nucleotide sequence ID" value="NZ_FXUF01000017.1"/>
</dbReference>
<gene>
    <name evidence="1" type="ORF">SAMN06296020_11736</name>
</gene>
<dbReference type="AlphaFoldDB" id="A0AA45WYG5"/>